<keyword evidence="2 4" id="KW-0547">Nucleotide-binding</keyword>
<dbReference type="SUPFAM" id="SSF56112">
    <property type="entry name" value="Protein kinase-like (PK-like)"/>
    <property type="match status" value="1"/>
</dbReference>
<reference evidence="8" key="1">
    <citation type="submission" date="2021-02" db="EMBL/GenBank/DDBJ databases">
        <authorList>
            <person name="Dougan E. K."/>
            <person name="Rhodes N."/>
            <person name="Thang M."/>
            <person name="Chan C."/>
        </authorList>
    </citation>
    <scope>NUCLEOTIDE SEQUENCE</scope>
</reference>
<feature type="region of interest" description="Disordered" evidence="6">
    <location>
        <begin position="134"/>
        <end position="188"/>
    </location>
</feature>
<protein>
    <recommendedName>
        <fullName evidence="7">Protein kinase domain-containing protein</fullName>
    </recommendedName>
</protein>
<dbReference type="Gene3D" id="1.10.510.10">
    <property type="entry name" value="Transferase(Phosphotransferase) domain 1"/>
    <property type="match status" value="1"/>
</dbReference>
<dbReference type="PROSITE" id="PS00107">
    <property type="entry name" value="PROTEIN_KINASE_ATP"/>
    <property type="match status" value="1"/>
</dbReference>
<dbReference type="OrthoDB" id="20134at2759"/>
<dbReference type="PANTHER" id="PTHR44329">
    <property type="entry name" value="SERINE/THREONINE-PROTEIN KINASE TNNI3K-RELATED"/>
    <property type="match status" value="1"/>
</dbReference>
<feature type="non-terminal residue" evidence="8">
    <location>
        <position position="1"/>
    </location>
</feature>
<evidence type="ECO:0000313" key="8">
    <source>
        <dbReference type="EMBL" id="CAE8595058.1"/>
    </source>
</evidence>
<feature type="compositionally biased region" description="Low complexity" evidence="6">
    <location>
        <begin position="134"/>
        <end position="173"/>
    </location>
</feature>
<dbReference type="GO" id="GO:0005524">
    <property type="term" value="F:ATP binding"/>
    <property type="evidence" value="ECO:0007669"/>
    <property type="project" value="UniProtKB-UniRule"/>
</dbReference>
<dbReference type="EMBL" id="CAJNNV010007546">
    <property type="protein sequence ID" value="CAE8595058.1"/>
    <property type="molecule type" value="Genomic_DNA"/>
</dbReference>
<dbReference type="InterPro" id="IPR008271">
    <property type="entry name" value="Ser/Thr_kinase_AS"/>
</dbReference>
<dbReference type="Proteomes" id="UP000654075">
    <property type="component" value="Unassembled WGS sequence"/>
</dbReference>
<dbReference type="PROSITE" id="PS50011">
    <property type="entry name" value="PROTEIN_KINASE_DOM"/>
    <property type="match status" value="1"/>
</dbReference>
<keyword evidence="5" id="KW-0175">Coiled coil</keyword>
<dbReference type="InterPro" id="IPR000719">
    <property type="entry name" value="Prot_kinase_dom"/>
</dbReference>
<feature type="compositionally biased region" description="Low complexity" evidence="6">
    <location>
        <begin position="23"/>
        <end position="111"/>
    </location>
</feature>
<dbReference type="Pfam" id="PF07714">
    <property type="entry name" value="PK_Tyr_Ser-Thr"/>
    <property type="match status" value="1"/>
</dbReference>
<evidence type="ECO:0000256" key="3">
    <source>
        <dbReference type="ARBA" id="ARBA00022840"/>
    </source>
</evidence>
<dbReference type="Gene3D" id="3.30.200.20">
    <property type="entry name" value="Phosphorylase Kinase, domain 1"/>
    <property type="match status" value="1"/>
</dbReference>
<dbReference type="PROSITE" id="PS00108">
    <property type="entry name" value="PROTEIN_KINASE_ST"/>
    <property type="match status" value="1"/>
</dbReference>
<feature type="domain" description="Protein kinase" evidence="7">
    <location>
        <begin position="197"/>
        <end position="529"/>
    </location>
</feature>
<dbReference type="SMART" id="SM00220">
    <property type="entry name" value="S_TKc"/>
    <property type="match status" value="1"/>
</dbReference>
<keyword evidence="3 4" id="KW-0067">ATP-binding</keyword>
<evidence type="ECO:0000256" key="5">
    <source>
        <dbReference type="SAM" id="Coils"/>
    </source>
</evidence>
<feature type="binding site" evidence="4">
    <location>
        <position position="224"/>
    </location>
    <ligand>
        <name>ATP</name>
        <dbReference type="ChEBI" id="CHEBI:30616"/>
    </ligand>
</feature>
<accession>A0A813E7X0</accession>
<dbReference type="AlphaFoldDB" id="A0A813E7X0"/>
<evidence type="ECO:0000256" key="2">
    <source>
        <dbReference type="ARBA" id="ARBA00022741"/>
    </source>
</evidence>
<feature type="coiled-coil region" evidence="5">
    <location>
        <begin position="252"/>
        <end position="279"/>
    </location>
</feature>
<evidence type="ECO:0000256" key="4">
    <source>
        <dbReference type="PROSITE-ProRule" id="PRU10141"/>
    </source>
</evidence>
<keyword evidence="1" id="KW-0808">Transferase</keyword>
<dbReference type="InterPro" id="IPR001245">
    <property type="entry name" value="Ser-Thr/Tyr_kinase_cat_dom"/>
</dbReference>
<dbReference type="PANTHER" id="PTHR44329:SF298">
    <property type="entry name" value="MIXED LINEAGE KINASE DOMAIN-LIKE PROTEIN"/>
    <property type="match status" value="1"/>
</dbReference>
<dbReference type="OMA" id="FELICRR"/>
<dbReference type="GO" id="GO:0004674">
    <property type="term" value="F:protein serine/threonine kinase activity"/>
    <property type="evidence" value="ECO:0007669"/>
    <property type="project" value="UniProtKB-KW"/>
</dbReference>
<keyword evidence="9" id="KW-1185">Reference proteome</keyword>
<feature type="region of interest" description="Disordered" evidence="6">
    <location>
        <begin position="1"/>
        <end position="111"/>
    </location>
</feature>
<proteinExistence type="predicted"/>
<dbReference type="InterPro" id="IPR017441">
    <property type="entry name" value="Protein_kinase_ATP_BS"/>
</dbReference>
<dbReference type="InterPro" id="IPR011009">
    <property type="entry name" value="Kinase-like_dom_sf"/>
</dbReference>
<dbReference type="CDD" id="cd13999">
    <property type="entry name" value="STKc_MAP3K-like"/>
    <property type="match status" value="1"/>
</dbReference>
<keyword evidence="1" id="KW-0723">Serine/threonine-protein kinase</keyword>
<keyword evidence="1" id="KW-0418">Kinase</keyword>
<organism evidence="8 9">
    <name type="scientific">Polarella glacialis</name>
    <name type="common">Dinoflagellate</name>
    <dbReference type="NCBI Taxonomy" id="89957"/>
    <lineage>
        <taxon>Eukaryota</taxon>
        <taxon>Sar</taxon>
        <taxon>Alveolata</taxon>
        <taxon>Dinophyceae</taxon>
        <taxon>Suessiales</taxon>
        <taxon>Suessiaceae</taxon>
        <taxon>Polarella</taxon>
    </lineage>
</organism>
<gene>
    <name evidence="8" type="ORF">PGLA1383_LOCUS13577</name>
</gene>
<evidence type="ECO:0000259" key="7">
    <source>
        <dbReference type="PROSITE" id="PS50011"/>
    </source>
</evidence>
<evidence type="ECO:0000256" key="1">
    <source>
        <dbReference type="ARBA" id="ARBA00022527"/>
    </source>
</evidence>
<sequence>NRARRESQRMSLDSPEEPHPCGQQEQQQHQQQQQRQQQQQQQHQQQQQQQHALQQQQQQQQQQHALQQQQQQQQQRQQQRPASRPRQPQTQQQQQQQQQKPQQAQQQQQQPLELQQYQHALLRAQPRLQLVNNNILNNNNNNNNNNFNNLPQLPLDPPQLASPTTPSRPSTSPGRSEEGQDPASPASSCWEVDPAELRILEQVGVGATAEVHRAEWDGTDVAVKRMLAPLAPPDAELELRRQFECRWRPPLEQELGRRLAELEQHRQQQQDQKRQRQHLAWFRRELALLQELRHPNLVLFMGAATLGDHPPLIVSEFCGGGTLFRLLHEQPDVRLSWPQKLKSALDTAKGMNFLHRRRVIHRDLKSLNLLLAAEVSSAEEMPLVKISDFGLSRRLPAQAVASSCPVQAWHVSAAAVSSGPVMTGGLGTCLWMAPEVLAGGGGYNEMADVYSYSVVLFELICRRLPFDGAQAPGAAAAAARAVCAGQRPELRHVPSCCPPGLKRLMENCWAQCPEARPVFAKVLEELTSLTAAGSRASATSHARS</sequence>
<evidence type="ECO:0000313" key="9">
    <source>
        <dbReference type="Proteomes" id="UP000654075"/>
    </source>
</evidence>
<name>A0A813E7X0_POLGL</name>
<evidence type="ECO:0000256" key="6">
    <source>
        <dbReference type="SAM" id="MobiDB-lite"/>
    </source>
</evidence>
<comment type="caution">
    <text evidence="8">The sequence shown here is derived from an EMBL/GenBank/DDBJ whole genome shotgun (WGS) entry which is preliminary data.</text>
</comment>
<dbReference type="InterPro" id="IPR051681">
    <property type="entry name" value="Ser/Thr_Kinases-Pseudokinases"/>
</dbReference>